<name>A0A7W6EQY5_9BACT</name>
<organism evidence="2 3">
    <name type="scientific">Runella defluvii</name>
    <dbReference type="NCBI Taxonomy" id="370973"/>
    <lineage>
        <taxon>Bacteria</taxon>
        <taxon>Pseudomonadati</taxon>
        <taxon>Bacteroidota</taxon>
        <taxon>Cytophagia</taxon>
        <taxon>Cytophagales</taxon>
        <taxon>Spirosomataceae</taxon>
        <taxon>Runella</taxon>
    </lineage>
</organism>
<dbReference type="RefSeq" id="WP_183974789.1">
    <property type="nucleotide sequence ID" value="NZ_JACIBY010000005.1"/>
</dbReference>
<feature type="transmembrane region" description="Helical" evidence="1">
    <location>
        <begin position="123"/>
        <end position="144"/>
    </location>
</feature>
<dbReference type="EMBL" id="JACIBY010000005">
    <property type="protein sequence ID" value="MBB3838952.1"/>
    <property type="molecule type" value="Genomic_DNA"/>
</dbReference>
<comment type="caution">
    <text evidence="2">The sequence shown here is derived from an EMBL/GenBank/DDBJ whole genome shotgun (WGS) entry which is preliminary data.</text>
</comment>
<reference evidence="2 3" key="1">
    <citation type="submission" date="2020-08" db="EMBL/GenBank/DDBJ databases">
        <title>Genomic Encyclopedia of Type Strains, Phase IV (KMG-IV): sequencing the most valuable type-strain genomes for metagenomic binning, comparative biology and taxonomic classification.</title>
        <authorList>
            <person name="Goeker M."/>
        </authorList>
    </citation>
    <scope>NUCLEOTIDE SEQUENCE [LARGE SCALE GENOMIC DNA]</scope>
    <source>
        <strain evidence="2 3">DSM 17976</strain>
    </source>
</reference>
<evidence type="ECO:0000313" key="3">
    <source>
        <dbReference type="Proteomes" id="UP000541352"/>
    </source>
</evidence>
<proteinExistence type="predicted"/>
<feature type="transmembrane region" description="Helical" evidence="1">
    <location>
        <begin position="97"/>
        <end position="117"/>
    </location>
</feature>
<feature type="transmembrane region" description="Helical" evidence="1">
    <location>
        <begin position="50"/>
        <end position="76"/>
    </location>
</feature>
<evidence type="ECO:0000256" key="1">
    <source>
        <dbReference type="SAM" id="Phobius"/>
    </source>
</evidence>
<keyword evidence="1" id="KW-0472">Membrane</keyword>
<dbReference type="InterPro" id="IPR018723">
    <property type="entry name" value="DUF2254_membrane"/>
</dbReference>
<dbReference type="Pfam" id="PF10011">
    <property type="entry name" value="DUF2254"/>
    <property type="match status" value="1"/>
</dbReference>
<keyword evidence="3" id="KW-1185">Reference proteome</keyword>
<sequence>MLFRRLYKFHEQVKSSWVWLMLTSYIITALLTIGLHGWQPGQKGVLLDGYLTALAGILTTIVVTTFSFVFVALQLASVQFSPRIIRSFFEYDHFSRFFLWSFLACVGYLMGLQYFGWSEASLIYPKFGIVGSFYLILMVFPLFIHHIVGNINASSITQNIARRTIEEIDELYESLSPTEVETGKVRILAPVSGYLDSIRYEALEALFPLEKEVKMTVRPHIGSFVIKGGVLADIDCPPAMRDFYAQLTKPIQGCFVIDKFRSYKQDIPFGIRQLVDIAIKAISPAVNDPTTALNCIDYLGSIIQRAAQSEANSREAKLLAQKNIHLREFSFEQLVDLAFDQIYFWGKEDYIVVRHLLKTITNLLPFMPSEDKLNVLFRQVEDFELQYLHDEEQKGKLTATFPRKEHRNSLRDHLAEFYEGALEAIGEKTPTSVVLSRKQAQFRSSLKAIAKCYE</sequence>
<gene>
    <name evidence="2" type="ORF">FHS57_002958</name>
</gene>
<protein>
    <submittedName>
        <fullName evidence="2">Putative membrane protein</fullName>
    </submittedName>
</protein>
<accession>A0A7W6EQY5</accession>
<keyword evidence="1" id="KW-0812">Transmembrane</keyword>
<feature type="transmembrane region" description="Helical" evidence="1">
    <location>
        <begin position="16"/>
        <end position="38"/>
    </location>
</feature>
<dbReference type="Proteomes" id="UP000541352">
    <property type="component" value="Unassembled WGS sequence"/>
</dbReference>
<evidence type="ECO:0000313" key="2">
    <source>
        <dbReference type="EMBL" id="MBB3838952.1"/>
    </source>
</evidence>
<dbReference type="AlphaFoldDB" id="A0A7W6EQY5"/>
<keyword evidence="1" id="KW-1133">Transmembrane helix</keyword>